<proteinExistence type="predicted"/>
<dbReference type="Pfam" id="PF03772">
    <property type="entry name" value="Competence"/>
    <property type="match status" value="1"/>
</dbReference>
<name>A0A1W9Z2I7_MYCBA</name>
<feature type="transmembrane region" description="Helical" evidence="6">
    <location>
        <begin position="334"/>
        <end position="352"/>
    </location>
</feature>
<gene>
    <name evidence="8" type="ORF">BST17_05475</name>
</gene>
<reference evidence="8 9" key="1">
    <citation type="submission" date="2017-02" db="EMBL/GenBank/DDBJ databases">
        <title>The new phylogeny of genus Mycobacterium.</title>
        <authorList>
            <person name="Tortoli E."/>
            <person name="Trovato A."/>
            <person name="Cirillo D.M."/>
        </authorList>
    </citation>
    <scope>NUCLEOTIDE SEQUENCE [LARGE SCALE GENOMIC DNA]</scope>
    <source>
        <strain evidence="8 9">DSM 45578</strain>
    </source>
</reference>
<keyword evidence="5 6" id="KW-0472">Membrane</keyword>
<dbReference type="PANTHER" id="PTHR30619:SF7">
    <property type="entry name" value="BETA-LACTAMASE DOMAIN PROTEIN"/>
    <property type="match status" value="1"/>
</dbReference>
<feature type="transmembrane region" description="Helical" evidence="6">
    <location>
        <begin position="266"/>
        <end position="282"/>
    </location>
</feature>
<dbReference type="InterPro" id="IPR052159">
    <property type="entry name" value="Competence_DNA_uptake"/>
</dbReference>
<feature type="transmembrane region" description="Helical" evidence="6">
    <location>
        <begin position="311"/>
        <end position="328"/>
    </location>
</feature>
<organism evidence="8 9">
    <name type="scientific">Mycolicibacterium bacteremicum</name>
    <name type="common">Mycobacterium bacteremicum</name>
    <dbReference type="NCBI Taxonomy" id="564198"/>
    <lineage>
        <taxon>Bacteria</taxon>
        <taxon>Bacillati</taxon>
        <taxon>Actinomycetota</taxon>
        <taxon>Actinomycetes</taxon>
        <taxon>Mycobacteriales</taxon>
        <taxon>Mycobacteriaceae</taxon>
        <taxon>Mycolicibacterium</taxon>
    </lineage>
</organism>
<feature type="transmembrane region" description="Helical" evidence="6">
    <location>
        <begin position="62"/>
        <end position="81"/>
    </location>
</feature>
<feature type="transmembrane region" description="Helical" evidence="6">
    <location>
        <begin position="484"/>
        <end position="502"/>
    </location>
</feature>
<keyword evidence="3 6" id="KW-0812">Transmembrane</keyword>
<evidence type="ECO:0000256" key="4">
    <source>
        <dbReference type="ARBA" id="ARBA00022989"/>
    </source>
</evidence>
<evidence type="ECO:0000256" key="5">
    <source>
        <dbReference type="ARBA" id="ARBA00023136"/>
    </source>
</evidence>
<dbReference type="AlphaFoldDB" id="A0A1W9Z2I7"/>
<evidence type="ECO:0000256" key="6">
    <source>
        <dbReference type="SAM" id="Phobius"/>
    </source>
</evidence>
<protein>
    <submittedName>
        <fullName evidence="8">Competence protein</fullName>
    </submittedName>
</protein>
<comment type="caution">
    <text evidence="8">The sequence shown here is derived from an EMBL/GenBank/DDBJ whole genome shotgun (WGS) entry which is preliminary data.</text>
</comment>
<dbReference type="OrthoDB" id="7177610at2"/>
<evidence type="ECO:0000256" key="3">
    <source>
        <dbReference type="ARBA" id="ARBA00022692"/>
    </source>
</evidence>
<dbReference type="STRING" id="564198.BST17_05475"/>
<feature type="transmembrane region" description="Helical" evidence="6">
    <location>
        <begin position="389"/>
        <end position="415"/>
    </location>
</feature>
<feature type="domain" description="ComEC/Rec2-related protein" evidence="7">
    <location>
        <begin position="216"/>
        <end position="480"/>
    </location>
</feature>
<accession>A0A1W9Z2I7</accession>
<sequence length="505" mass="51412">MTVSNPEERPLDIRLVPAALTTWAVTAVGIMWPGATMMLTAVLLAAVATFALSRWGAVQMGIAGIGAVAVIGTAFGVSVALRTEQVRHHPVADRYGGSATVTVAPTESPRSLGRGRMMFRAGLRVVDGDPMTGMVLVFAPVADFADLTVGRPATFRARIGRPLRADLSVAVLTAVGEPTLGDAPGVRRLAGHVRARFAAAARRVLPAEQAAMLPALVLGDTSAVTATTAADFKTSGLTHLTAVSGANVTIVCGAALLSAALVGPRLAAGLALLVLIAFVIVVEPSASVLRAAVMGAIGLFAVVSHRRRQAIPVLSSTVIALMAVAPQLAVDAGFALSVVATAALVLIAPVWSRRLVARGWPKPLADAVCIAAAAQAVTAPLIAGMSGSVSVLAVLANLLVGAVIPPITVIGTVAAALSAGWSPGAELLIRFTGPELWWLLVVARRVAAVPGATVSVPSGVVGMVLVAAVTVAVIATWRWRWCRRLTAGGLCCLLAWTVSGIVGSA</sequence>
<dbReference type="NCBIfam" id="TIGR00360">
    <property type="entry name" value="ComEC_N-term"/>
    <property type="match status" value="1"/>
</dbReference>
<comment type="subcellular location">
    <subcellularLocation>
        <location evidence="1">Cell membrane</location>
        <topology evidence="1">Multi-pass membrane protein</topology>
    </subcellularLocation>
</comment>
<keyword evidence="4 6" id="KW-1133">Transmembrane helix</keyword>
<dbReference type="PANTHER" id="PTHR30619">
    <property type="entry name" value="DNA INTERNALIZATION/COMPETENCE PROTEIN COMEC/REC2"/>
    <property type="match status" value="1"/>
</dbReference>
<keyword evidence="9" id="KW-1185">Reference proteome</keyword>
<dbReference type="InterPro" id="IPR004477">
    <property type="entry name" value="ComEC_N"/>
</dbReference>
<feature type="transmembrane region" description="Helical" evidence="6">
    <location>
        <begin position="459"/>
        <end position="477"/>
    </location>
</feature>
<feature type="transmembrane region" description="Helical" evidence="6">
    <location>
        <begin position="15"/>
        <end position="32"/>
    </location>
</feature>
<evidence type="ECO:0000313" key="9">
    <source>
        <dbReference type="Proteomes" id="UP000192366"/>
    </source>
</evidence>
<evidence type="ECO:0000256" key="2">
    <source>
        <dbReference type="ARBA" id="ARBA00022475"/>
    </source>
</evidence>
<dbReference type="RefSeq" id="WP_083055932.1">
    <property type="nucleotide sequence ID" value="NZ_JACKVM010000009.1"/>
</dbReference>
<evidence type="ECO:0000256" key="1">
    <source>
        <dbReference type="ARBA" id="ARBA00004651"/>
    </source>
</evidence>
<evidence type="ECO:0000259" key="7">
    <source>
        <dbReference type="Pfam" id="PF03772"/>
    </source>
</evidence>
<dbReference type="GO" id="GO:0005886">
    <property type="term" value="C:plasma membrane"/>
    <property type="evidence" value="ECO:0007669"/>
    <property type="project" value="UniProtKB-SubCell"/>
</dbReference>
<keyword evidence="2" id="KW-1003">Cell membrane</keyword>
<dbReference type="EMBL" id="MVHJ01000003">
    <property type="protein sequence ID" value="ORA06399.1"/>
    <property type="molecule type" value="Genomic_DNA"/>
</dbReference>
<dbReference type="Proteomes" id="UP000192366">
    <property type="component" value="Unassembled WGS sequence"/>
</dbReference>
<evidence type="ECO:0000313" key="8">
    <source>
        <dbReference type="EMBL" id="ORA06399.1"/>
    </source>
</evidence>